<comment type="caution">
    <text evidence="2">The sequence shown here is derived from an EMBL/GenBank/DDBJ whole genome shotgun (WGS) entry which is preliminary data.</text>
</comment>
<evidence type="ECO:0000313" key="5">
    <source>
        <dbReference type="Proteomes" id="UP000663855"/>
    </source>
</evidence>
<dbReference type="EMBL" id="CAJNOW010009371">
    <property type="protein sequence ID" value="CAF1562130.1"/>
    <property type="molecule type" value="Genomic_DNA"/>
</dbReference>
<organism evidence="2 5">
    <name type="scientific">Rotaria magnacalcarata</name>
    <dbReference type="NCBI Taxonomy" id="392030"/>
    <lineage>
        <taxon>Eukaryota</taxon>
        <taxon>Metazoa</taxon>
        <taxon>Spiralia</taxon>
        <taxon>Gnathifera</taxon>
        <taxon>Rotifera</taxon>
        <taxon>Eurotatoria</taxon>
        <taxon>Bdelloidea</taxon>
        <taxon>Philodinida</taxon>
        <taxon>Philodinidae</taxon>
        <taxon>Rotaria</taxon>
    </lineage>
</organism>
<reference evidence="2" key="1">
    <citation type="submission" date="2021-02" db="EMBL/GenBank/DDBJ databases">
        <authorList>
            <person name="Nowell W R."/>
        </authorList>
    </citation>
    <scope>NUCLEOTIDE SEQUENCE</scope>
</reference>
<dbReference type="EMBL" id="CAJOBH010006822">
    <property type="protein sequence ID" value="CAF4067227.1"/>
    <property type="molecule type" value="Genomic_DNA"/>
</dbReference>
<dbReference type="EMBL" id="CAJOBJ010008314">
    <property type="protein sequence ID" value="CAF4108967.1"/>
    <property type="molecule type" value="Genomic_DNA"/>
</dbReference>
<dbReference type="Proteomes" id="UP000663855">
    <property type="component" value="Unassembled WGS sequence"/>
</dbReference>
<dbReference type="GO" id="GO:0003676">
    <property type="term" value="F:nucleic acid binding"/>
    <property type="evidence" value="ECO:0007669"/>
    <property type="project" value="InterPro"/>
</dbReference>
<evidence type="ECO:0000313" key="1">
    <source>
        <dbReference type="EMBL" id="CAF1562130.1"/>
    </source>
</evidence>
<evidence type="ECO:0000313" key="4">
    <source>
        <dbReference type="EMBL" id="CAF4108967.1"/>
    </source>
</evidence>
<dbReference type="AlphaFoldDB" id="A0A816CNC8"/>
<accession>A0A816CNC8</accession>
<dbReference type="Gene3D" id="3.30.420.10">
    <property type="entry name" value="Ribonuclease H-like superfamily/Ribonuclease H"/>
    <property type="match status" value="1"/>
</dbReference>
<dbReference type="EMBL" id="CAJNOV010019084">
    <property type="protein sequence ID" value="CAF1627334.1"/>
    <property type="molecule type" value="Genomic_DNA"/>
</dbReference>
<sequence length="105" mass="12419">MQNDRNMLHAKQPRIMVERSCTTQVDRPEDRWPANSPDLNLLDYCIWDELVEAMNWNQVTSKQTLIEELKRGCRKVRSDVVFESCNSWTARSLKVSKNNEKHLNK</sequence>
<proteinExistence type="predicted"/>
<dbReference type="Proteomes" id="UP000663834">
    <property type="component" value="Unassembled WGS sequence"/>
</dbReference>
<dbReference type="Proteomes" id="UP000681720">
    <property type="component" value="Unassembled WGS sequence"/>
</dbReference>
<evidence type="ECO:0000313" key="2">
    <source>
        <dbReference type="EMBL" id="CAF1627334.1"/>
    </source>
</evidence>
<dbReference type="OrthoDB" id="9981685at2759"/>
<dbReference type="Proteomes" id="UP000681967">
    <property type="component" value="Unassembled WGS sequence"/>
</dbReference>
<evidence type="ECO:0000313" key="3">
    <source>
        <dbReference type="EMBL" id="CAF4067227.1"/>
    </source>
</evidence>
<name>A0A816CNC8_9BILA</name>
<gene>
    <name evidence="3" type="ORF">BYL167_LOCUS17306</name>
    <name evidence="2" type="ORF">CJN711_LOCUS38871</name>
    <name evidence="4" type="ORF">GIL414_LOCUS17482</name>
    <name evidence="1" type="ORF">KQP761_LOCUS18455</name>
</gene>
<dbReference type="InterPro" id="IPR036397">
    <property type="entry name" value="RNaseH_sf"/>
</dbReference>
<protein>
    <submittedName>
        <fullName evidence="2">Uncharacterized protein</fullName>
    </submittedName>
</protein>